<organism evidence="2 3">
    <name type="scientific">Cupriavidus necator (strain ATCC 43291 / DSM 13513 / CCUG 52238 / LMG 8453 / N-1)</name>
    <name type="common">Ralstonia eutropha</name>
    <dbReference type="NCBI Taxonomy" id="1042878"/>
    <lineage>
        <taxon>Bacteria</taxon>
        <taxon>Pseudomonadati</taxon>
        <taxon>Pseudomonadota</taxon>
        <taxon>Betaproteobacteria</taxon>
        <taxon>Burkholderiales</taxon>
        <taxon>Burkholderiaceae</taxon>
        <taxon>Cupriavidus</taxon>
    </lineage>
</organism>
<dbReference type="HOGENOM" id="CLU_3060695_0_0_4"/>
<evidence type="ECO:0000313" key="2">
    <source>
        <dbReference type="EMBL" id="AEI80037.1"/>
    </source>
</evidence>
<proteinExistence type="predicted"/>
<protein>
    <submittedName>
        <fullName evidence="2">Uncharacterized protein</fullName>
    </submittedName>
</protein>
<accession>F8GTT0</accession>
<evidence type="ECO:0000256" key="1">
    <source>
        <dbReference type="SAM" id="MobiDB-lite"/>
    </source>
</evidence>
<dbReference type="Proteomes" id="UP000006798">
    <property type="component" value="Chromosome 2"/>
</dbReference>
<dbReference type="EMBL" id="CP002878">
    <property type="protein sequence ID" value="AEI80037.1"/>
    <property type="molecule type" value="Genomic_DNA"/>
</dbReference>
<evidence type="ECO:0000313" key="3">
    <source>
        <dbReference type="Proteomes" id="UP000006798"/>
    </source>
</evidence>
<feature type="region of interest" description="Disordered" evidence="1">
    <location>
        <begin position="1"/>
        <end position="53"/>
    </location>
</feature>
<dbReference type="AlphaFoldDB" id="F8GTT0"/>
<dbReference type="KEGG" id="cnc:CNE_2c10700"/>
<reference evidence="2 3" key="1">
    <citation type="journal article" date="2011" name="J. Bacteriol.">
        <title>Complete genome sequence of the type strain Cupriavidus necator N-1.</title>
        <authorList>
            <person name="Poehlein A."/>
            <person name="Kusian B."/>
            <person name="Friedrich B."/>
            <person name="Daniel R."/>
            <person name="Bowien B."/>
        </authorList>
    </citation>
    <scope>NUCLEOTIDE SEQUENCE [LARGE SCALE GENOMIC DNA]</scope>
    <source>
        <strain evidence="3">ATCC 43291 / DSM 13513 / CCUG 52238 / LMG 8453 / N-1</strain>
    </source>
</reference>
<feature type="compositionally biased region" description="Basic and acidic residues" evidence="1">
    <location>
        <begin position="32"/>
        <end position="41"/>
    </location>
</feature>
<gene>
    <name evidence="2" type="ordered locus">CNE_2c10700</name>
</gene>
<sequence length="53" mass="5562">MRARAAGAGAEGERGLPRHRHHAAPACGQGMRGDRAHHREQFPGGVPLNASTP</sequence>
<name>F8GTT0_CUPNN</name>